<dbReference type="AlphaFoldDB" id="A0AAE3VIG3"/>
<accession>A0AAE3VIG3</accession>
<reference evidence="1" key="1">
    <citation type="submission" date="2023-07" db="EMBL/GenBank/DDBJ databases">
        <title>Genomic Encyclopedia of Type Strains, Phase IV (KMG-IV): sequencing the most valuable type-strain genomes for metagenomic binning, comparative biology and taxonomic classification.</title>
        <authorList>
            <person name="Goeker M."/>
        </authorList>
    </citation>
    <scope>NUCLEOTIDE SEQUENCE</scope>
    <source>
        <strain evidence="1">DSM 24202</strain>
    </source>
</reference>
<dbReference type="RefSeq" id="WP_307263157.1">
    <property type="nucleotide sequence ID" value="NZ_JAUSVL010000001.1"/>
</dbReference>
<dbReference type="EMBL" id="JAUSVL010000001">
    <property type="protein sequence ID" value="MDQ0291001.1"/>
    <property type="molecule type" value="Genomic_DNA"/>
</dbReference>
<evidence type="ECO:0000313" key="2">
    <source>
        <dbReference type="Proteomes" id="UP001238163"/>
    </source>
</evidence>
<dbReference type="Proteomes" id="UP001238163">
    <property type="component" value="Unassembled WGS sequence"/>
</dbReference>
<gene>
    <name evidence="1" type="ORF">J3R75_003108</name>
</gene>
<proteinExistence type="predicted"/>
<organism evidence="1 2">
    <name type="scientific">Oligosphaera ethanolica</name>
    <dbReference type="NCBI Taxonomy" id="760260"/>
    <lineage>
        <taxon>Bacteria</taxon>
        <taxon>Pseudomonadati</taxon>
        <taxon>Lentisphaerota</taxon>
        <taxon>Oligosphaeria</taxon>
        <taxon>Oligosphaerales</taxon>
        <taxon>Oligosphaeraceae</taxon>
        <taxon>Oligosphaera</taxon>
    </lineage>
</organism>
<evidence type="ECO:0000313" key="1">
    <source>
        <dbReference type="EMBL" id="MDQ0291001.1"/>
    </source>
</evidence>
<name>A0AAE3VIG3_9BACT</name>
<keyword evidence="2" id="KW-1185">Reference proteome</keyword>
<sequence length="135" mass="14991">MSNITVRLTPQVDKYLATAKNKSAAANRAIESWIACEKDARRALKGFFTVRELCALIDILNATIIDVAHANSLRYEFEDACSLDGMDSKWGLDKASTLAKMDALTMPQWIVLAQWAAAFWDDTDRSVESYAAQLA</sequence>
<comment type="caution">
    <text evidence="1">The sequence shown here is derived from an EMBL/GenBank/DDBJ whole genome shotgun (WGS) entry which is preliminary data.</text>
</comment>
<protein>
    <submittedName>
        <fullName evidence="1">Uncharacterized protein</fullName>
    </submittedName>
</protein>